<keyword evidence="2" id="KW-1185">Reference proteome</keyword>
<comment type="caution">
    <text evidence="1">The sequence shown here is derived from an EMBL/GenBank/DDBJ whole genome shotgun (WGS) entry which is preliminary data.</text>
</comment>
<gene>
    <name evidence="1" type="ORF">NDU88_001368</name>
</gene>
<name>A0AAV7V9E1_PLEWA</name>
<dbReference type="Proteomes" id="UP001066276">
    <property type="component" value="Chromosome 2_1"/>
</dbReference>
<accession>A0AAV7V9E1</accession>
<sequence>MYLTLAAEALRLLVIGNSSGQRTRATVALHKIACFYTFHSVEWEQGCEMRSGAVIIFHFLVLCCAIDRFSRDRFTCQAPAPSYQEWTEAPLWCSVYGPCPSNSLGVLWTPRPRPYRKSPSLLGKVADTPDLDPNMATFIKRFSEDPKNGLDRAWKGCQDKLLDISGPLTKILELAVLAKESNTPLSPQTLLEWAQRAVCLLGNANYALSMERRRSFLMRIDPKLAELANG</sequence>
<organism evidence="1 2">
    <name type="scientific">Pleurodeles waltl</name>
    <name type="common">Iberian ribbed newt</name>
    <dbReference type="NCBI Taxonomy" id="8319"/>
    <lineage>
        <taxon>Eukaryota</taxon>
        <taxon>Metazoa</taxon>
        <taxon>Chordata</taxon>
        <taxon>Craniata</taxon>
        <taxon>Vertebrata</taxon>
        <taxon>Euteleostomi</taxon>
        <taxon>Amphibia</taxon>
        <taxon>Batrachia</taxon>
        <taxon>Caudata</taxon>
        <taxon>Salamandroidea</taxon>
        <taxon>Salamandridae</taxon>
        <taxon>Pleurodelinae</taxon>
        <taxon>Pleurodeles</taxon>
    </lineage>
</organism>
<evidence type="ECO:0000313" key="2">
    <source>
        <dbReference type="Proteomes" id="UP001066276"/>
    </source>
</evidence>
<protein>
    <submittedName>
        <fullName evidence="1">Uncharacterized protein</fullName>
    </submittedName>
</protein>
<proteinExistence type="predicted"/>
<dbReference type="AlphaFoldDB" id="A0AAV7V9E1"/>
<evidence type="ECO:0000313" key="1">
    <source>
        <dbReference type="EMBL" id="KAJ1197511.1"/>
    </source>
</evidence>
<dbReference type="EMBL" id="JANPWB010000003">
    <property type="protein sequence ID" value="KAJ1197511.1"/>
    <property type="molecule type" value="Genomic_DNA"/>
</dbReference>
<reference evidence="1" key="1">
    <citation type="journal article" date="2022" name="bioRxiv">
        <title>Sequencing and chromosome-scale assembly of the giantPleurodeles waltlgenome.</title>
        <authorList>
            <person name="Brown T."/>
            <person name="Elewa A."/>
            <person name="Iarovenko S."/>
            <person name="Subramanian E."/>
            <person name="Araus A.J."/>
            <person name="Petzold A."/>
            <person name="Susuki M."/>
            <person name="Suzuki K.-i.T."/>
            <person name="Hayashi T."/>
            <person name="Toyoda A."/>
            <person name="Oliveira C."/>
            <person name="Osipova E."/>
            <person name="Leigh N.D."/>
            <person name="Simon A."/>
            <person name="Yun M.H."/>
        </authorList>
    </citation>
    <scope>NUCLEOTIDE SEQUENCE</scope>
    <source>
        <strain evidence="1">20211129_DDA</strain>
        <tissue evidence="1">Liver</tissue>
    </source>
</reference>